<keyword evidence="2" id="KW-1185">Reference proteome</keyword>
<organism evidence="1 2">
    <name type="scientific">Batillaria attramentaria</name>
    <dbReference type="NCBI Taxonomy" id="370345"/>
    <lineage>
        <taxon>Eukaryota</taxon>
        <taxon>Metazoa</taxon>
        <taxon>Spiralia</taxon>
        <taxon>Lophotrochozoa</taxon>
        <taxon>Mollusca</taxon>
        <taxon>Gastropoda</taxon>
        <taxon>Caenogastropoda</taxon>
        <taxon>Sorbeoconcha</taxon>
        <taxon>Cerithioidea</taxon>
        <taxon>Batillariidae</taxon>
        <taxon>Batillaria</taxon>
    </lineage>
</organism>
<evidence type="ECO:0000313" key="1">
    <source>
        <dbReference type="EMBL" id="KAK7503741.1"/>
    </source>
</evidence>
<dbReference type="EMBL" id="JACVVK020000018">
    <property type="protein sequence ID" value="KAK7503741.1"/>
    <property type="molecule type" value="Genomic_DNA"/>
</dbReference>
<reference evidence="1 2" key="1">
    <citation type="journal article" date="2023" name="Sci. Data">
        <title>Genome assembly of the Korean intertidal mud-creeper Batillaria attramentaria.</title>
        <authorList>
            <person name="Patra A.K."/>
            <person name="Ho P.T."/>
            <person name="Jun S."/>
            <person name="Lee S.J."/>
            <person name="Kim Y."/>
            <person name="Won Y.J."/>
        </authorList>
    </citation>
    <scope>NUCLEOTIDE SEQUENCE [LARGE SCALE GENOMIC DNA]</scope>
    <source>
        <strain evidence="1">Wonlab-2016</strain>
    </source>
</reference>
<evidence type="ECO:0000313" key="2">
    <source>
        <dbReference type="Proteomes" id="UP001519460"/>
    </source>
</evidence>
<accession>A0ABD0LW55</accession>
<dbReference type="Proteomes" id="UP001519460">
    <property type="component" value="Unassembled WGS sequence"/>
</dbReference>
<protein>
    <submittedName>
        <fullName evidence="1">Uncharacterized protein</fullName>
    </submittedName>
</protein>
<sequence length="88" mass="9854">FQGKGRYVFATGAKRRAGRLCGRNNFLMLLDRLSLHYNSGRSVRGETQSRCKSDCTPIKRLTGSHLDNSSPIPVFLNANINDCTLKRP</sequence>
<proteinExistence type="predicted"/>
<dbReference type="AlphaFoldDB" id="A0ABD0LW55"/>
<gene>
    <name evidence="1" type="ORF">BaRGS_00004864</name>
</gene>
<feature type="non-terminal residue" evidence="1">
    <location>
        <position position="1"/>
    </location>
</feature>
<comment type="caution">
    <text evidence="1">The sequence shown here is derived from an EMBL/GenBank/DDBJ whole genome shotgun (WGS) entry which is preliminary data.</text>
</comment>
<name>A0ABD0LW55_9CAEN</name>